<dbReference type="GO" id="GO:0016740">
    <property type="term" value="F:transferase activity"/>
    <property type="evidence" value="ECO:0007669"/>
    <property type="project" value="UniProtKB-KW"/>
</dbReference>
<gene>
    <name evidence="2" type="ORF">A2788_01860</name>
</gene>
<evidence type="ECO:0000313" key="3">
    <source>
        <dbReference type="Proteomes" id="UP000177521"/>
    </source>
</evidence>
<name>A0A1F4XNG1_9BACT</name>
<keyword evidence="2" id="KW-0808">Transferase</keyword>
<dbReference type="EMBL" id="MEWS01000014">
    <property type="protein sequence ID" value="OGC82623.1"/>
    <property type="molecule type" value="Genomic_DNA"/>
</dbReference>
<dbReference type="CDD" id="cd06223">
    <property type="entry name" value="PRTases_typeI"/>
    <property type="match status" value="1"/>
</dbReference>
<feature type="domain" description="Phosphoribosyltransferase" evidence="1">
    <location>
        <begin position="8"/>
        <end position="171"/>
    </location>
</feature>
<dbReference type="InterPro" id="IPR029057">
    <property type="entry name" value="PRTase-like"/>
</dbReference>
<dbReference type="InterPro" id="IPR000836">
    <property type="entry name" value="PRTase_dom"/>
</dbReference>
<reference evidence="2 3" key="1">
    <citation type="journal article" date="2016" name="Nat. Commun.">
        <title>Thousands of microbial genomes shed light on interconnected biogeochemical processes in an aquifer system.</title>
        <authorList>
            <person name="Anantharaman K."/>
            <person name="Brown C.T."/>
            <person name="Hug L.A."/>
            <person name="Sharon I."/>
            <person name="Castelle C.J."/>
            <person name="Probst A.J."/>
            <person name="Thomas B.C."/>
            <person name="Singh A."/>
            <person name="Wilkins M.J."/>
            <person name="Karaoz U."/>
            <person name="Brodie E.L."/>
            <person name="Williams K.H."/>
            <person name="Hubbard S.S."/>
            <person name="Banfield J.F."/>
        </authorList>
    </citation>
    <scope>NUCLEOTIDE SEQUENCE [LARGE SCALE GENOMIC DNA]</scope>
</reference>
<evidence type="ECO:0000313" key="2">
    <source>
        <dbReference type="EMBL" id="OGC82623.1"/>
    </source>
</evidence>
<dbReference type="Proteomes" id="UP000177521">
    <property type="component" value="Unassembled WGS sequence"/>
</dbReference>
<dbReference type="Pfam" id="PF00156">
    <property type="entry name" value="Pribosyltran"/>
    <property type="match status" value="1"/>
</dbReference>
<protein>
    <submittedName>
        <fullName evidence="2">Phosphoribosyl transferase</fullName>
    </submittedName>
</protein>
<evidence type="ECO:0000259" key="1">
    <source>
        <dbReference type="Pfam" id="PF00156"/>
    </source>
</evidence>
<dbReference type="AlphaFoldDB" id="A0A1F4XNG1"/>
<accession>A0A1F4XNG1</accession>
<proteinExistence type="predicted"/>
<sequence>MFFKNRQEAGKKLAKALAKYQDKDVVVFGLPRGGVVLAIEVARFLAAPLDLIIPRKIGHPQNPEYAVCAVAEHGDDVICNEDERKALGEEWIKQAAAQERAEAKRRRAIYLAGKKPLSLAGKTAIIIDDGIATGLTMRAAIQDAKARKPAKIVVAIPVIPRDTAKVIAAEVDELVALDKPLIYLGAVGAYYAEFPQVSDEEVIKMMAAL</sequence>
<comment type="caution">
    <text evidence="2">The sequence shown here is derived from an EMBL/GenBank/DDBJ whole genome shotgun (WGS) entry which is preliminary data.</text>
</comment>
<organism evidence="2 3">
    <name type="scientific">Candidatus Abawacabacteria bacterium RIFCSPHIGHO2_01_FULL_46_8</name>
    <dbReference type="NCBI Taxonomy" id="1817815"/>
    <lineage>
        <taxon>Bacteria</taxon>
        <taxon>Candidatus Abawacaibacteriota</taxon>
    </lineage>
</organism>
<dbReference type="Gene3D" id="3.40.50.2020">
    <property type="match status" value="1"/>
</dbReference>
<dbReference type="SUPFAM" id="SSF53271">
    <property type="entry name" value="PRTase-like"/>
    <property type="match status" value="1"/>
</dbReference>
<dbReference type="Gene3D" id="3.30.1310.20">
    <property type="entry name" value="PRTase-like"/>
    <property type="match status" value="1"/>
</dbReference>